<dbReference type="OrthoDB" id="6155048at2759"/>
<accession>A0A9Q0YH70</accession>
<reference evidence="2" key="1">
    <citation type="submission" date="2021-10" db="EMBL/GenBank/DDBJ databases">
        <title>Tropical sea cucumber genome reveals ecological adaptation and Cuvierian tubules defense mechanism.</title>
        <authorList>
            <person name="Chen T."/>
        </authorList>
    </citation>
    <scope>NUCLEOTIDE SEQUENCE</scope>
    <source>
        <strain evidence="2">Nanhai2018</strain>
        <tissue evidence="2">Muscle</tissue>
    </source>
</reference>
<organism evidence="2 3">
    <name type="scientific">Holothuria leucospilota</name>
    <name type="common">Black long sea cucumber</name>
    <name type="synonym">Mertensiothuria leucospilota</name>
    <dbReference type="NCBI Taxonomy" id="206669"/>
    <lineage>
        <taxon>Eukaryota</taxon>
        <taxon>Metazoa</taxon>
        <taxon>Echinodermata</taxon>
        <taxon>Eleutherozoa</taxon>
        <taxon>Echinozoa</taxon>
        <taxon>Holothuroidea</taxon>
        <taxon>Aspidochirotacea</taxon>
        <taxon>Aspidochirotida</taxon>
        <taxon>Holothuriidae</taxon>
        <taxon>Holothuria</taxon>
    </lineage>
</organism>
<feature type="region of interest" description="Disordered" evidence="1">
    <location>
        <begin position="1"/>
        <end position="26"/>
    </location>
</feature>
<dbReference type="EMBL" id="JAIZAY010000020">
    <property type="protein sequence ID" value="KAJ8022553.1"/>
    <property type="molecule type" value="Genomic_DNA"/>
</dbReference>
<evidence type="ECO:0000256" key="1">
    <source>
        <dbReference type="SAM" id="MobiDB-lite"/>
    </source>
</evidence>
<evidence type="ECO:0000313" key="2">
    <source>
        <dbReference type="EMBL" id="KAJ8022553.1"/>
    </source>
</evidence>
<name>A0A9Q0YH70_HOLLE</name>
<dbReference type="AlphaFoldDB" id="A0A9Q0YH70"/>
<gene>
    <name evidence="2" type="ORF">HOLleu_37484</name>
</gene>
<comment type="caution">
    <text evidence="2">The sequence shown here is derived from an EMBL/GenBank/DDBJ whole genome shotgun (WGS) entry which is preliminary data.</text>
</comment>
<keyword evidence="3" id="KW-1185">Reference proteome</keyword>
<evidence type="ECO:0000313" key="3">
    <source>
        <dbReference type="Proteomes" id="UP001152320"/>
    </source>
</evidence>
<dbReference type="Proteomes" id="UP001152320">
    <property type="component" value="Chromosome 20"/>
</dbReference>
<proteinExistence type="predicted"/>
<protein>
    <submittedName>
        <fullName evidence="2">Uncharacterized protein</fullName>
    </submittedName>
</protein>
<sequence>MRFATLKRMGCDDPKGDSSASTSHSPQNAEIIAWRAALRESKFLASPVQDCIMESVSGEALDDQLSNFTDTAWTRRYHYSVYFEGATNANLPDPVFLTPEERLAFHDIKNQTKEVIGNRIREMIGQLQDEDVKLDFLELWASLQRKKKTISCSMKG</sequence>